<dbReference type="InterPro" id="IPR036514">
    <property type="entry name" value="SGNH_hydro_sf"/>
</dbReference>
<comment type="caution">
    <text evidence="2">The sequence shown here is derived from an EMBL/GenBank/DDBJ whole genome shotgun (WGS) entry which is preliminary data.</text>
</comment>
<keyword evidence="1" id="KW-0472">Membrane</keyword>
<dbReference type="SUPFAM" id="SSF52266">
    <property type="entry name" value="SGNH hydrolase"/>
    <property type="match status" value="1"/>
</dbReference>
<evidence type="ECO:0008006" key="3">
    <source>
        <dbReference type="Google" id="ProtNLM"/>
    </source>
</evidence>
<reference evidence="2" key="1">
    <citation type="journal article" date="2015" name="Nature">
        <title>Complex archaea that bridge the gap between prokaryotes and eukaryotes.</title>
        <authorList>
            <person name="Spang A."/>
            <person name="Saw J.H."/>
            <person name="Jorgensen S.L."/>
            <person name="Zaremba-Niedzwiedzka K."/>
            <person name="Martijn J."/>
            <person name="Lind A.E."/>
            <person name="van Eijk R."/>
            <person name="Schleper C."/>
            <person name="Guy L."/>
            <person name="Ettema T.J."/>
        </authorList>
    </citation>
    <scope>NUCLEOTIDE SEQUENCE</scope>
</reference>
<name>A0A0F9Z2L6_9ZZZZ</name>
<evidence type="ECO:0000256" key="1">
    <source>
        <dbReference type="SAM" id="Phobius"/>
    </source>
</evidence>
<dbReference type="AlphaFoldDB" id="A0A0F9Z2L6"/>
<dbReference type="CDD" id="cd00229">
    <property type="entry name" value="SGNH_hydrolase"/>
    <property type="match status" value="1"/>
</dbReference>
<feature type="transmembrane region" description="Helical" evidence="1">
    <location>
        <begin position="20"/>
        <end position="42"/>
    </location>
</feature>
<dbReference type="EMBL" id="LAZR01000003">
    <property type="protein sequence ID" value="KKO11344.1"/>
    <property type="molecule type" value="Genomic_DNA"/>
</dbReference>
<organism evidence="2">
    <name type="scientific">marine sediment metagenome</name>
    <dbReference type="NCBI Taxonomy" id="412755"/>
    <lineage>
        <taxon>unclassified sequences</taxon>
        <taxon>metagenomes</taxon>
        <taxon>ecological metagenomes</taxon>
    </lineage>
</organism>
<dbReference type="Gene3D" id="3.40.50.1110">
    <property type="entry name" value="SGNH hydrolase"/>
    <property type="match status" value="1"/>
</dbReference>
<keyword evidence="1" id="KW-1133">Transmembrane helix</keyword>
<proteinExistence type="predicted"/>
<gene>
    <name evidence="2" type="ORF">LCGC14_0018250</name>
</gene>
<accession>A0A0F9Z2L6</accession>
<protein>
    <recommendedName>
        <fullName evidence="3">SGNH hydrolase-type esterase domain-containing protein</fullName>
    </recommendedName>
</protein>
<sequence length="403" mass="45003">MNKPSPKRSKRRARLLRLAVVLMSVVFSIVVIELGCRVYLYFYSVDVIDGSEFWASCPPPFQGAPYFNEDFLKEAQACFKPVSGPEGANYLLFSDFEGEYFNIAESRRKTTDQPAGHTARILLFGGSTVFCHQVPDRYTIASYLQRLCNQRYGQIIKVENYGTPAMTAAQQTARLRSIPIGPNDIVMFFDGDNDIFYPLYNANVSGWLLDRGGHNGGPRKSAWFHQFLHPLAARLSGTSAIADVLLTICERQPPKHLATKDSRDRLLADMEEGYTNALLAARAHATSHGGLFFHFLQPNLFITSRPLSEYEEELILKDVRRWPAVDTVFRLGYPQLRNAIASAGALGLVSHDISNALDNRAAGQEVYLDFLHLNHEGNALVANAIFDKLTADGLLGEKLARLK</sequence>
<keyword evidence="1" id="KW-0812">Transmembrane</keyword>
<evidence type="ECO:0000313" key="2">
    <source>
        <dbReference type="EMBL" id="KKO11344.1"/>
    </source>
</evidence>